<evidence type="ECO:0000313" key="3">
    <source>
        <dbReference type="Proteomes" id="UP000031366"/>
    </source>
</evidence>
<dbReference type="Pfam" id="PF00583">
    <property type="entry name" value="Acetyltransf_1"/>
    <property type="match status" value="1"/>
</dbReference>
<dbReference type="SUPFAM" id="SSF55729">
    <property type="entry name" value="Acyl-CoA N-acyltransferases (Nat)"/>
    <property type="match status" value="1"/>
</dbReference>
<keyword evidence="3" id="KW-1185">Reference proteome</keyword>
<evidence type="ECO:0000313" key="2">
    <source>
        <dbReference type="EMBL" id="KIE46347.1"/>
    </source>
</evidence>
<dbReference type="OrthoDB" id="9796381at2"/>
<keyword evidence="2" id="KW-0808">Transferase</keyword>
<dbReference type="PROSITE" id="PS51186">
    <property type="entry name" value="GNAT"/>
    <property type="match status" value="1"/>
</dbReference>
<evidence type="ECO:0000259" key="1">
    <source>
        <dbReference type="PROSITE" id="PS51186"/>
    </source>
</evidence>
<feature type="domain" description="N-acetyltransferase" evidence="1">
    <location>
        <begin position="3"/>
        <end position="173"/>
    </location>
</feature>
<dbReference type="Proteomes" id="UP000031366">
    <property type="component" value="Unassembled WGS sequence"/>
</dbReference>
<reference evidence="2 3" key="1">
    <citation type="journal article" date="2015" name="Infect. Genet. Evol.">
        <title>Genomic sequences of six botulinum neurotoxin-producing strains representing three clostridial species illustrate the mobility and diversity of botulinum neurotoxin genes.</title>
        <authorList>
            <person name="Smith T.J."/>
            <person name="Hill K.K."/>
            <person name="Xie G."/>
            <person name="Foley B.T."/>
            <person name="Williamson C.H."/>
            <person name="Foster J.T."/>
            <person name="Johnson S.L."/>
            <person name="Chertkov O."/>
            <person name="Teshima H."/>
            <person name="Gibbons H.S."/>
            <person name="Johnsky L.A."/>
            <person name="Karavis M.A."/>
            <person name="Smith L.A."/>
        </authorList>
    </citation>
    <scope>NUCLEOTIDE SEQUENCE [LARGE SCALE GENOMIC DNA]</scope>
    <source>
        <strain evidence="2 3">CDC 2741</strain>
    </source>
</reference>
<proteinExistence type="predicted"/>
<dbReference type="EMBL" id="AYSO01000017">
    <property type="protein sequence ID" value="KIE46347.1"/>
    <property type="molecule type" value="Genomic_DNA"/>
</dbReference>
<gene>
    <name evidence="2" type="ORF">U732_1598</name>
</gene>
<dbReference type="STRING" id="29341.RSJ17_11185"/>
<dbReference type="GO" id="GO:0016747">
    <property type="term" value="F:acyltransferase activity, transferring groups other than amino-acyl groups"/>
    <property type="evidence" value="ECO:0007669"/>
    <property type="project" value="InterPro"/>
</dbReference>
<comment type="caution">
    <text evidence="2">The sequence shown here is derived from an EMBL/GenBank/DDBJ whole genome shotgun (WGS) entry which is preliminary data.</text>
</comment>
<name>A0A0C1QZ42_9CLOT</name>
<dbReference type="InterPro" id="IPR000182">
    <property type="entry name" value="GNAT_dom"/>
</dbReference>
<dbReference type="InterPro" id="IPR016181">
    <property type="entry name" value="Acyl_CoA_acyltransferase"/>
</dbReference>
<accession>A0A0C1QZ42</accession>
<protein>
    <submittedName>
        <fullName evidence="2">Acetyltransferase family protein</fullName>
    </submittedName>
</protein>
<dbReference type="CDD" id="cd04301">
    <property type="entry name" value="NAT_SF"/>
    <property type="match status" value="1"/>
</dbReference>
<dbReference type="RefSeq" id="WP_039633373.1">
    <property type="nucleotide sequence ID" value="NZ_AYSO01000017.1"/>
</dbReference>
<organism evidence="2 3">
    <name type="scientific">Clostridium argentinense CDC 2741</name>
    <dbReference type="NCBI Taxonomy" id="1418104"/>
    <lineage>
        <taxon>Bacteria</taxon>
        <taxon>Bacillati</taxon>
        <taxon>Bacillota</taxon>
        <taxon>Clostridia</taxon>
        <taxon>Eubacteriales</taxon>
        <taxon>Clostridiaceae</taxon>
        <taxon>Clostridium</taxon>
    </lineage>
</organism>
<sequence length="173" mass="19628">MNPYLRRAKFEDLTEIMDIIDDGRKALEKNGIPQWKDGDGPNHDIFLEDIKNQEAYVMILNKKIIGIASIISKPEAPYKTIENGKWDETQNSYVSIHRVAIDTSIKGKGLSNKLLELLINTASILGYIDIRIDTHPKNLIMQRVIKNAGFVEKGDILLPVKNGERKAFQLILD</sequence>
<dbReference type="AlphaFoldDB" id="A0A0C1QZ42"/>
<dbReference type="Gene3D" id="3.40.630.30">
    <property type="match status" value="1"/>
</dbReference>